<feature type="transmembrane region" description="Helical" evidence="17">
    <location>
        <begin position="6"/>
        <end position="26"/>
    </location>
</feature>
<dbReference type="InterPro" id="IPR003661">
    <property type="entry name" value="HisK_dim/P_dom"/>
</dbReference>
<keyword evidence="4" id="KW-1003">Cell membrane</keyword>
<proteinExistence type="predicted"/>
<evidence type="ECO:0000256" key="2">
    <source>
        <dbReference type="ARBA" id="ARBA00004651"/>
    </source>
</evidence>
<evidence type="ECO:0000256" key="13">
    <source>
        <dbReference type="ARBA" id="ARBA00023026"/>
    </source>
</evidence>
<dbReference type="EC" id="2.7.13.3" evidence="3"/>
<comment type="function">
    <text evidence="15">Member of the two-component regulatory system HssS/HssR involved in intracellular heme homeostasis and tempering of staphylococcal virulence. HssS functions as a heme sensor histidine kinase which is autophosphorylated at a histidine residue and transfers its phosphate group to an aspartate residue of HssR. HssR/HssS activates the expression of hrtAB, an efflux pump, in response to extracellular heme, hemin, hemoglobin or blood.</text>
</comment>
<evidence type="ECO:0000256" key="7">
    <source>
        <dbReference type="ARBA" id="ARBA00022692"/>
    </source>
</evidence>
<dbReference type="OrthoDB" id="9813151at2"/>
<keyword evidence="13" id="KW-0843">Virulence</keyword>
<evidence type="ECO:0000256" key="11">
    <source>
        <dbReference type="ARBA" id="ARBA00022989"/>
    </source>
</evidence>
<feature type="domain" description="HAMP" evidence="19">
    <location>
        <begin position="184"/>
        <end position="236"/>
    </location>
</feature>
<dbReference type="InterPro" id="IPR036097">
    <property type="entry name" value="HisK_dim/P_sf"/>
</dbReference>
<evidence type="ECO:0000256" key="1">
    <source>
        <dbReference type="ARBA" id="ARBA00000085"/>
    </source>
</evidence>
<dbReference type="AlphaFoldDB" id="A0A024QGE7"/>
<protein>
    <recommendedName>
        <fullName evidence="16">Heme sensor protein HssS</fullName>
        <ecNumber evidence="3">2.7.13.3</ecNumber>
    </recommendedName>
</protein>
<evidence type="ECO:0000256" key="6">
    <source>
        <dbReference type="ARBA" id="ARBA00022679"/>
    </source>
</evidence>
<dbReference type="InterPro" id="IPR004358">
    <property type="entry name" value="Sig_transdc_His_kin-like_C"/>
</dbReference>
<dbReference type="Pfam" id="PF02518">
    <property type="entry name" value="HATPase_c"/>
    <property type="match status" value="1"/>
</dbReference>
<feature type="domain" description="Histidine kinase" evidence="18">
    <location>
        <begin position="244"/>
        <end position="457"/>
    </location>
</feature>
<dbReference type="PANTHER" id="PTHR45528">
    <property type="entry name" value="SENSOR HISTIDINE KINASE CPXA"/>
    <property type="match status" value="1"/>
</dbReference>
<accession>A0A024QGE7</accession>
<comment type="subcellular location">
    <subcellularLocation>
        <location evidence="2">Cell membrane</location>
        <topology evidence="2">Multi-pass membrane protein</topology>
    </subcellularLocation>
</comment>
<keyword evidence="14 17" id="KW-0472">Membrane</keyword>
<evidence type="ECO:0000256" key="10">
    <source>
        <dbReference type="ARBA" id="ARBA00022840"/>
    </source>
</evidence>
<dbReference type="FunFam" id="3.30.565.10:FF:000006">
    <property type="entry name" value="Sensor histidine kinase WalK"/>
    <property type="match status" value="1"/>
</dbReference>
<dbReference type="SUPFAM" id="SSF158472">
    <property type="entry name" value="HAMP domain-like"/>
    <property type="match status" value="1"/>
</dbReference>
<dbReference type="Pfam" id="PF00672">
    <property type="entry name" value="HAMP"/>
    <property type="match status" value="1"/>
</dbReference>
<keyword evidence="12" id="KW-0902">Two-component regulatory system</keyword>
<comment type="catalytic activity">
    <reaction evidence="1">
        <text>ATP + protein L-histidine = ADP + protein N-phospho-L-histidine.</text>
        <dbReference type="EC" id="2.7.13.3"/>
    </reaction>
</comment>
<dbReference type="PRINTS" id="PR00344">
    <property type="entry name" value="BCTRLSENSOR"/>
</dbReference>
<evidence type="ECO:0000256" key="4">
    <source>
        <dbReference type="ARBA" id="ARBA00022475"/>
    </source>
</evidence>
<dbReference type="SMART" id="SM00388">
    <property type="entry name" value="HisKA"/>
    <property type="match status" value="1"/>
</dbReference>
<dbReference type="Gene3D" id="1.10.287.130">
    <property type="match status" value="1"/>
</dbReference>
<dbReference type="Proteomes" id="UP000028875">
    <property type="component" value="Unassembled WGS sequence"/>
</dbReference>
<dbReference type="InterPro" id="IPR005467">
    <property type="entry name" value="His_kinase_dom"/>
</dbReference>
<dbReference type="SUPFAM" id="SSF55874">
    <property type="entry name" value="ATPase domain of HSP90 chaperone/DNA topoisomerase II/histidine kinase"/>
    <property type="match status" value="1"/>
</dbReference>
<comment type="caution">
    <text evidence="20">The sequence shown here is derived from an EMBL/GenBank/DDBJ whole genome shotgun (WGS) entry which is preliminary data.</text>
</comment>
<dbReference type="eggNOG" id="COG2205">
    <property type="taxonomic scope" value="Bacteria"/>
</dbReference>
<keyword evidence="21" id="KW-1185">Reference proteome</keyword>
<dbReference type="InterPro" id="IPR036890">
    <property type="entry name" value="HATPase_C_sf"/>
</dbReference>
<dbReference type="CDD" id="cd16922">
    <property type="entry name" value="HATPase_EvgS-ArcB-TorS-like"/>
    <property type="match status" value="1"/>
</dbReference>
<evidence type="ECO:0000313" key="20">
    <source>
        <dbReference type="EMBL" id="CDQ41317.1"/>
    </source>
</evidence>
<dbReference type="Pfam" id="PF00512">
    <property type="entry name" value="HisKA"/>
    <property type="match status" value="1"/>
</dbReference>
<dbReference type="GO" id="GO:0005524">
    <property type="term" value="F:ATP binding"/>
    <property type="evidence" value="ECO:0007669"/>
    <property type="project" value="UniProtKB-KW"/>
</dbReference>
<evidence type="ECO:0000256" key="3">
    <source>
        <dbReference type="ARBA" id="ARBA00012438"/>
    </source>
</evidence>
<name>A0A024QGE7_9BACI</name>
<evidence type="ECO:0000259" key="18">
    <source>
        <dbReference type="PROSITE" id="PS50109"/>
    </source>
</evidence>
<organism evidence="20 21">
    <name type="scientific">Virgibacillus massiliensis</name>
    <dbReference type="NCBI Taxonomy" id="1462526"/>
    <lineage>
        <taxon>Bacteria</taxon>
        <taxon>Bacillati</taxon>
        <taxon>Bacillota</taxon>
        <taxon>Bacilli</taxon>
        <taxon>Bacillales</taxon>
        <taxon>Bacillaceae</taxon>
        <taxon>Virgibacillus</taxon>
    </lineage>
</organism>
<dbReference type="Gene3D" id="6.10.340.10">
    <property type="match status" value="1"/>
</dbReference>
<dbReference type="GO" id="GO:0005886">
    <property type="term" value="C:plasma membrane"/>
    <property type="evidence" value="ECO:0007669"/>
    <property type="project" value="UniProtKB-SubCell"/>
</dbReference>
<dbReference type="InterPro" id="IPR003660">
    <property type="entry name" value="HAMP_dom"/>
</dbReference>
<keyword evidence="10" id="KW-0067">ATP-binding</keyword>
<dbReference type="CDD" id="cd06225">
    <property type="entry name" value="HAMP"/>
    <property type="match status" value="1"/>
</dbReference>
<dbReference type="STRING" id="1462526.BN990_03679"/>
<dbReference type="SUPFAM" id="SSF47384">
    <property type="entry name" value="Homodimeric domain of signal transducing histidine kinase"/>
    <property type="match status" value="1"/>
</dbReference>
<evidence type="ECO:0000256" key="12">
    <source>
        <dbReference type="ARBA" id="ARBA00023012"/>
    </source>
</evidence>
<keyword evidence="6" id="KW-0808">Transferase</keyword>
<dbReference type="PROSITE" id="PS50109">
    <property type="entry name" value="HIS_KIN"/>
    <property type="match status" value="1"/>
</dbReference>
<keyword evidence="9" id="KW-0418">Kinase</keyword>
<keyword evidence="8" id="KW-0547">Nucleotide-binding</keyword>
<feature type="transmembrane region" description="Helical" evidence="17">
    <location>
        <begin position="162"/>
        <end position="187"/>
    </location>
</feature>
<dbReference type="SMART" id="SM00304">
    <property type="entry name" value="HAMP"/>
    <property type="match status" value="1"/>
</dbReference>
<evidence type="ECO:0000256" key="17">
    <source>
        <dbReference type="SAM" id="Phobius"/>
    </source>
</evidence>
<dbReference type="PROSITE" id="PS50885">
    <property type="entry name" value="HAMP"/>
    <property type="match status" value="1"/>
</dbReference>
<dbReference type="GO" id="GO:0000155">
    <property type="term" value="F:phosphorelay sensor kinase activity"/>
    <property type="evidence" value="ECO:0007669"/>
    <property type="project" value="InterPro"/>
</dbReference>
<evidence type="ECO:0000259" key="19">
    <source>
        <dbReference type="PROSITE" id="PS50885"/>
    </source>
</evidence>
<evidence type="ECO:0000313" key="21">
    <source>
        <dbReference type="Proteomes" id="UP000028875"/>
    </source>
</evidence>
<dbReference type="EMBL" id="CCDP010000002">
    <property type="protein sequence ID" value="CDQ41317.1"/>
    <property type="molecule type" value="Genomic_DNA"/>
</dbReference>
<keyword evidence="5" id="KW-0597">Phosphoprotein</keyword>
<dbReference type="InterPro" id="IPR050398">
    <property type="entry name" value="HssS/ArlS-like"/>
</dbReference>
<evidence type="ECO:0000256" key="16">
    <source>
        <dbReference type="ARBA" id="ARBA00040841"/>
    </source>
</evidence>
<keyword evidence="11 17" id="KW-1133">Transmembrane helix</keyword>
<evidence type="ECO:0000256" key="14">
    <source>
        <dbReference type="ARBA" id="ARBA00023136"/>
    </source>
</evidence>
<dbReference type="CDD" id="cd00082">
    <property type="entry name" value="HisKA"/>
    <property type="match status" value="1"/>
</dbReference>
<keyword evidence="7 17" id="KW-0812">Transmembrane</keyword>
<dbReference type="RefSeq" id="WP_021290419.1">
    <property type="nucleotide sequence ID" value="NZ_BNER01000009.1"/>
</dbReference>
<dbReference type="PANTHER" id="PTHR45528:SF11">
    <property type="entry name" value="HISTIDINE KINASE"/>
    <property type="match status" value="1"/>
</dbReference>
<sequence length="457" mass="52023">MRTLYVRIIVTTILIMIASAVIAFVVSNGYYQYVLKPQNDEKVTHIAKNIVDLYNSSEQSIDDYLTEVTDLGYSFYLVHNNGDTQAFGKSFESKDLPSNVIKDVLAGEVYHGIANYPWRLFITGFFDHTLSNTIGVPINENQQNYALFVRPYASQQFGEMRVFFAIIIGLILILSFLFVLISTRWIVKPIQILKEATNKVAAGNYHLQLPVTRKDEFGQLAKDFATMSKSLQQTEQRRQAFVSNVSHEIQSPLTSIQGFSQALQEANLTKDERDHYLAIIEKESKRLSILSRQLLTLSQLDREDEKIERTPFELEEQLRDVLSTLEWQWRQKELTVEWKVQKTIINGDPRLLHQVWMNVMTNAIRYTPEEGAITIAVEKTKSEVEVTVTDTGIGIAAEDLSQIFDRFYKVDKARTRKESGTGLGLSITKKIVEIHQGTIIVDSKLASGTTVTITLPQ</sequence>
<evidence type="ECO:0000256" key="9">
    <source>
        <dbReference type="ARBA" id="ARBA00022777"/>
    </source>
</evidence>
<reference evidence="21" key="2">
    <citation type="submission" date="2014-05" db="EMBL/GenBank/DDBJ databases">
        <title>Draft genome sequence of Virgibacillus massiliensis Vm-5.</title>
        <authorList>
            <person name="Khelaifia S."/>
            <person name="Croce O."/>
            <person name="Lagier J.C."/>
            <person name="Raoult D."/>
        </authorList>
    </citation>
    <scope>NUCLEOTIDE SEQUENCE [LARGE SCALE GENOMIC DNA]</scope>
    <source>
        <strain evidence="21">Vm-5</strain>
    </source>
</reference>
<evidence type="ECO:0000256" key="15">
    <source>
        <dbReference type="ARBA" id="ARBA00037219"/>
    </source>
</evidence>
<dbReference type="SMART" id="SM00387">
    <property type="entry name" value="HATPase_c"/>
    <property type="match status" value="1"/>
</dbReference>
<evidence type="ECO:0000256" key="5">
    <source>
        <dbReference type="ARBA" id="ARBA00022553"/>
    </source>
</evidence>
<gene>
    <name evidence="20" type="primary">hssS</name>
    <name evidence="20" type="ORF">BN990_03679</name>
</gene>
<dbReference type="FunFam" id="1.10.287.130:FF:000001">
    <property type="entry name" value="Two-component sensor histidine kinase"/>
    <property type="match status" value="1"/>
</dbReference>
<evidence type="ECO:0000256" key="8">
    <source>
        <dbReference type="ARBA" id="ARBA00022741"/>
    </source>
</evidence>
<dbReference type="Gene3D" id="3.30.565.10">
    <property type="entry name" value="Histidine kinase-like ATPase, C-terminal domain"/>
    <property type="match status" value="1"/>
</dbReference>
<reference evidence="20 21" key="1">
    <citation type="submission" date="2014-03" db="EMBL/GenBank/DDBJ databases">
        <authorList>
            <person name="Urmite Genomes U."/>
        </authorList>
    </citation>
    <scope>NUCLEOTIDE SEQUENCE [LARGE SCALE GENOMIC DNA]</scope>
    <source>
        <strain evidence="20 21">Vm-5</strain>
    </source>
</reference>
<dbReference type="InterPro" id="IPR003594">
    <property type="entry name" value="HATPase_dom"/>
</dbReference>